<evidence type="ECO:0000313" key="12">
    <source>
        <dbReference type="Proteomes" id="UP000625574"/>
    </source>
</evidence>
<evidence type="ECO:0000256" key="5">
    <source>
        <dbReference type="ARBA" id="ARBA00022519"/>
    </source>
</evidence>
<keyword evidence="8 9" id="KW-0472">Membrane</keyword>
<keyword evidence="7 9" id="KW-1133">Transmembrane helix</keyword>
<organism evidence="11 12">
    <name type="scientific">Corynebacterium marambiense</name>
    <dbReference type="NCBI Taxonomy" id="2765364"/>
    <lineage>
        <taxon>Bacteria</taxon>
        <taxon>Bacillati</taxon>
        <taxon>Actinomycetota</taxon>
        <taxon>Actinomycetes</taxon>
        <taxon>Mycobacteriales</taxon>
        <taxon>Corynebacteriaceae</taxon>
        <taxon>Corynebacterium</taxon>
    </lineage>
</organism>
<keyword evidence="5" id="KW-0997">Cell inner membrane</keyword>
<feature type="domain" description="ABC transmembrane type-2" evidence="10">
    <location>
        <begin position="7"/>
        <end position="231"/>
    </location>
</feature>
<evidence type="ECO:0000256" key="9">
    <source>
        <dbReference type="RuleBase" id="RU361157"/>
    </source>
</evidence>
<feature type="transmembrane region" description="Helical" evidence="9">
    <location>
        <begin position="37"/>
        <end position="59"/>
    </location>
</feature>
<name>A0ABS0VWQ9_9CORY</name>
<keyword evidence="6 9" id="KW-0812">Transmembrane</keyword>
<dbReference type="RefSeq" id="WP_198736658.1">
    <property type="nucleotide sequence ID" value="NZ_JAEIOT010000011.1"/>
</dbReference>
<sequence>MSRGMFLGRVWLILAPILDVLLYGFVFGVLLKTSRGIEYFVLFLFIGVTFFQFMAGSINGASGFIKKRKNAVKAFPFPRVCLVLSLLVQRCLDSLPSIGVLIIAVLIFPDGPGISYHWLVAPLVWFLMVFLTGGLMLVTSWLTEIIPDMKTLVKYVVRFWFYSSGVFYSIDRFSGGGWVHMLLELNPGSIILSAFRDSLIYQSWPDGERLVLLAVYSFSIFFLGLYLFWSREPLYAKD</sequence>
<dbReference type="InterPro" id="IPR013525">
    <property type="entry name" value="ABC2_TM"/>
</dbReference>
<comment type="caution">
    <text evidence="11">The sequence shown here is derived from an EMBL/GenBank/DDBJ whole genome shotgun (WGS) entry which is preliminary data.</text>
</comment>
<keyword evidence="4 9" id="KW-1003">Cell membrane</keyword>
<feature type="transmembrane region" description="Helical" evidence="9">
    <location>
        <begin position="80"/>
        <end position="108"/>
    </location>
</feature>
<evidence type="ECO:0000256" key="1">
    <source>
        <dbReference type="ARBA" id="ARBA00004429"/>
    </source>
</evidence>
<dbReference type="Pfam" id="PF01061">
    <property type="entry name" value="ABC2_membrane"/>
    <property type="match status" value="1"/>
</dbReference>
<dbReference type="EMBL" id="JAEIOT010000011">
    <property type="protein sequence ID" value="MBI9001192.1"/>
    <property type="molecule type" value="Genomic_DNA"/>
</dbReference>
<evidence type="ECO:0000256" key="7">
    <source>
        <dbReference type="ARBA" id="ARBA00022989"/>
    </source>
</evidence>
<feature type="transmembrane region" description="Helical" evidence="9">
    <location>
        <begin position="114"/>
        <end position="138"/>
    </location>
</feature>
<proteinExistence type="inferred from homology"/>
<evidence type="ECO:0000256" key="3">
    <source>
        <dbReference type="ARBA" id="ARBA00022448"/>
    </source>
</evidence>
<evidence type="ECO:0000259" key="10">
    <source>
        <dbReference type="PROSITE" id="PS51012"/>
    </source>
</evidence>
<evidence type="ECO:0000256" key="8">
    <source>
        <dbReference type="ARBA" id="ARBA00023136"/>
    </source>
</evidence>
<protein>
    <recommendedName>
        <fullName evidence="9">Transport permease protein</fullName>
    </recommendedName>
</protein>
<dbReference type="PANTHER" id="PTHR30413">
    <property type="entry name" value="INNER MEMBRANE TRANSPORT PERMEASE"/>
    <property type="match status" value="1"/>
</dbReference>
<evidence type="ECO:0000256" key="4">
    <source>
        <dbReference type="ARBA" id="ARBA00022475"/>
    </source>
</evidence>
<comment type="similarity">
    <text evidence="2 9">Belongs to the ABC-2 integral membrane protein family.</text>
</comment>
<keyword evidence="12" id="KW-1185">Reference proteome</keyword>
<dbReference type="PANTHER" id="PTHR30413:SF8">
    <property type="entry name" value="TRANSPORT PERMEASE PROTEIN"/>
    <property type="match status" value="1"/>
</dbReference>
<feature type="transmembrane region" description="Helical" evidence="9">
    <location>
        <begin position="12"/>
        <end position="31"/>
    </location>
</feature>
<evidence type="ECO:0000256" key="2">
    <source>
        <dbReference type="ARBA" id="ARBA00007783"/>
    </source>
</evidence>
<gene>
    <name evidence="11" type="ORF">JDV76_09480</name>
</gene>
<comment type="subcellular location">
    <subcellularLocation>
        <location evidence="1">Cell inner membrane</location>
        <topology evidence="1">Multi-pass membrane protein</topology>
    </subcellularLocation>
    <subcellularLocation>
        <location evidence="9">Cell membrane</location>
        <topology evidence="9">Multi-pass membrane protein</topology>
    </subcellularLocation>
</comment>
<keyword evidence="3 9" id="KW-0813">Transport</keyword>
<dbReference type="PROSITE" id="PS51012">
    <property type="entry name" value="ABC_TM2"/>
    <property type="match status" value="1"/>
</dbReference>
<reference evidence="11 12" key="1">
    <citation type="submission" date="2020-12" db="EMBL/GenBank/DDBJ databases">
        <title>Genome public.</title>
        <authorList>
            <person name="Sun Q."/>
        </authorList>
    </citation>
    <scope>NUCLEOTIDE SEQUENCE [LARGE SCALE GENOMIC DNA]</scope>
    <source>
        <strain evidence="11 12">CCM 8864</strain>
    </source>
</reference>
<accession>A0ABS0VWQ9</accession>
<dbReference type="InterPro" id="IPR047817">
    <property type="entry name" value="ABC2_TM_bact-type"/>
</dbReference>
<evidence type="ECO:0000256" key="6">
    <source>
        <dbReference type="ARBA" id="ARBA00022692"/>
    </source>
</evidence>
<evidence type="ECO:0000313" key="11">
    <source>
        <dbReference type="EMBL" id="MBI9001192.1"/>
    </source>
</evidence>
<dbReference type="Proteomes" id="UP000625574">
    <property type="component" value="Unassembled WGS sequence"/>
</dbReference>
<comment type="caution">
    <text evidence="9">Lacks conserved residue(s) required for the propagation of feature annotation.</text>
</comment>
<feature type="transmembrane region" description="Helical" evidence="9">
    <location>
        <begin position="210"/>
        <end position="229"/>
    </location>
</feature>